<dbReference type="AlphaFoldDB" id="A0A0V8HJ77"/>
<evidence type="ECO:0000259" key="1">
    <source>
        <dbReference type="Pfam" id="PF07905"/>
    </source>
</evidence>
<name>A0A0V8HJ77_9BACI</name>
<organism evidence="3 4">
    <name type="scientific">[Bacillus] enclensis</name>
    <dbReference type="NCBI Taxonomy" id="1402860"/>
    <lineage>
        <taxon>Bacteria</taxon>
        <taxon>Bacillati</taxon>
        <taxon>Bacillota</taxon>
        <taxon>Bacilli</taxon>
        <taxon>Bacillales</taxon>
        <taxon>Bacillaceae</taxon>
        <taxon>Rossellomorea</taxon>
    </lineage>
</organism>
<evidence type="ECO:0000313" key="4">
    <source>
        <dbReference type="Proteomes" id="UP000181997"/>
    </source>
</evidence>
<accession>A0A0V8HJ77</accession>
<dbReference type="InterPro" id="IPR012914">
    <property type="entry name" value="PucR_dom"/>
</dbReference>
<dbReference type="Gene3D" id="1.10.10.2840">
    <property type="entry name" value="PucR C-terminal helix-turn-helix domain"/>
    <property type="match status" value="1"/>
</dbReference>
<sequence>MKSLYYLSVESILTRPSFAHSRVIAGHKGLHRQVKWVHVVEVTAIKNLLNGNEMILTTGLALKEEAAFISLLNQLIQSETAALCIELDTNISTIPHSITRIADECDFPIIVFEKEVPFVRITQDIHSILINQQYEIMKKLDDFAQVLNRKLLTVNHSGEILNVLQKELDVPVIFQIKEQEPHFYPSMRRSEEVNIKNRYIEHLKDTSNDFVSAKVLLFDQEYAELFLFRGDHPFSEYEMLLLDRTATALAQFLMRELYFNEKKRIEESKWIMSWLKGEQTSERLSAYLRSLRMNFHGGVVCVFGDMTQQETQDVTYFNLVARSIFEQQGFHALPEKDGNDLLFILLDTRKQTDWKYRIKRALDKIHESNFNRRDIDSAVSIGNYQNEMMNIHLSYKSAVESMLLRAKVMDDQRYYFFDDLHLYRLISIVNNNVNLNGMIEEYLKPLITYDEKHDGSLMLTLKVFLGCQGSKQETAKKLYIVRQTLYHRLKKIEELLGEDYMNPEKRLAIEFLLAAHDYLNPVKNGMKQSAVK</sequence>
<dbReference type="RefSeq" id="WP_058298461.1">
    <property type="nucleotide sequence ID" value="NZ_FMAU01000002.1"/>
</dbReference>
<dbReference type="InterPro" id="IPR042070">
    <property type="entry name" value="PucR_C-HTH_sf"/>
</dbReference>
<dbReference type="InterPro" id="IPR051448">
    <property type="entry name" value="CdaR-like_regulators"/>
</dbReference>
<protein>
    <submittedName>
        <fullName evidence="3">Purine catabolism regulatory protein</fullName>
    </submittedName>
</protein>
<reference evidence="4" key="1">
    <citation type="submission" date="2016-08" db="EMBL/GenBank/DDBJ databases">
        <authorList>
            <person name="Varghese N."/>
            <person name="Submissions Spin"/>
        </authorList>
    </citation>
    <scope>NUCLEOTIDE SEQUENCE [LARGE SCALE GENOMIC DNA]</scope>
    <source>
        <strain evidence="4">SGD-1123</strain>
    </source>
</reference>
<dbReference type="Pfam" id="PF07905">
    <property type="entry name" value="PucR"/>
    <property type="match status" value="1"/>
</dbReference>
<dbReference type="Proteomes" id="UP000181997">
    <property type="component" value="Unassembled WGS sequence"/>
</dbReference>
<gene>
    <name evidence="3" type="ORF">GA0061094_2250</name>
</gene>
<proteinExistence type="predicted"/>
<dbReference type="InterPro" id="IPR025736">
    <property type="entry name" value="PucR_C-HTH_dom"/>
</dbReference>
<keyword evidence="4" id="KW-1185">Reference proteome</keyword>
<dbReference type="EMBL" id="FMAU01000002">
    <property type="protein sequence ID" value="SCC06883.1"/>
    <property type="molecule type" value="Genomic_DNA"/>
</dbReference>
<dbReference type="Pfam" id="PF13556">
    <property type="entry name" value="HTH_30"/>
    <property type="match status" value="1"/>
</dbReference>
<feature type="domain" description="Purine catabolism PurC-like" evidence="1">
    <location>
        <begin position="12"/>
        <end position="128"/>
    </location>
</feature>
<feature type="domain" description="PucR C-terminal helix-turn-helix" evidence="2">
    <location>
        <begin position="457"/>
        <end position="514"/>
    </location>
</feature>
<evidence type="ECO:0000259" key="2">
    <source>
        <dbReference type="Pfam" id="PF13556"/>
    </source>
</evidence>
<evidence type="ECO:0000313" key="3">
    <source>
        <dbReference type="EMBL" id="SCC06883.1"/>
    </source>
</evidence>
<dbReference type="PANTHER" id="PTHR33744">
    <property type="entry name" value="CARBOHYDRATE DIACID REGULATOR"/>
    <property type="match status" value="1"/>
</dbReference>
<dbReference type="OrthoDB" id="143422at2"/>